<organism evidence="2 3">
    <name type="scientific">Candidatus Komeilibacteria bacterium RIFCSPLOWO2_01_FULL_53_11</name>
    <dbReference type="NCBI Taxonomy" id="1798552"/>
    <lineage>
        <taxon>Bacteria</taxon>
        <taxon>Candidatus Komeiliibacteriota</taxon>
    </lineage>
</organism>
<keyword evidence="1" id="KW-0812">Transmembrane</keyword>
<sequence length="332" mass="36220">MFDHLYRAPRNRRVRLRLHHHGLVFFIVVGVVSSVVVLLAQTVLLGAEAPLRAIPANVQVRLSHDADRVDIVGPLQSWPFAELVISVSGGGAQLDTVRFTLDGTYDVHAIRGISMFLNGVQIGSPSQPDVDGIVSFTSNTVTLEAGEHRLVFRMTTEPSNQQMAFQAVFDETQSISFAVYGGGANVASLFPARSPLVTVSDRGSIGYFVRGTTDDGSTGVSFNRVYTYAMGEDFRLKGLVLESSHDLTGDRIDIFKDGVFLTTAVFTGRSAQARFDDPVVRILRGKNTILTLLPSFDPPSSTDDARIQVTSIEVEGYISRIIQSLDTELSVR</sequence>
<evidence type="ECO:0000313" key="3">
    <source>
        <dbReference type="Proteomes" id="UP000177349"/>
    </source>
</evidence>
<evidence type="ECO:0000256" key="1">
    <source>
        <dbReference type="SAM" id="Phobius"/>
    </source>
</evidence>
<dbReference type="Proteomes" id="UP000177349">
    <property type="component" value="Unassembled WGS sequence"/>
</dbReference>
<keyword evidence="1" id="KW-0472">Membrane</keyword>
<evidence type="ECO:0000313" key="2">
    <source>
        <dbReference type="EMBL" id="OGY90777.1"/>
    </source>
</evidence>
<feature type="transmembrane region" description="Helical" evidence="1">
    <location>
        <begin position="21"/>
        <end position="47"/>
    </location>
</feature>
<name>A0A1G2BRD5_9BACT</name>
<accession>A0A1G2BRD5</accession>
<comment type="caution">
    <text evidence="2">The sequence shown here is derived from an EMBL/GenBank/DDBJ whole genome shotgun (WGS) entry which is preliminary data.</text>
</comment>
<proteinExistence type="predicted"/>
<dbReference type="EMBL" id="MHKN01000056">
    <property type="protein sequence ID" value="OGY90777.1"/>
    <property type="molecule type" value="Genomic_DNA"/>
</dbReference>
<protein>
    <submittedName>
        <fullName evidence="2">Uncharacterized protein</fullName>
    </submittedName>
</protein>
<gene>
    <name evidence="2" type="ORF">A3B31_02985</name>
</gene>
<dbReference type="AlphaFoldDB" id="A0A1G2BRD5"/>
<reference evidence="2 3" key="1">
    <citation type="journal article" date="2016" name="Nat. Commun.">
        <title>Thousands of microbial genomes shed light on interconnected biogeochemical processes in an aquifer system.</title>
        <authorList>
            <person name="Anantharaman K."/>
            <person name="Brown C.T."/>
            <person name="Hug L.A."/>
            <person name="Sharon I."/>
            <person name="Castelle C.J."/>
            <person name="Probst A.J."/>
            <person name="Thomas B.C."/>
            <person name="Singh A."/>
            <person name="Wilkins M.J."/>
            <person name="Karaoz U."/>
            <person name="Brodie E.L."/>
            <person name="Williams K.H."/>
            <person name="Hubbard S.S."/>
            <person name="Banfield J.F."/>
        </authorList>
    </citation>
    <scope>NUCLEOTIDE SEQUENCE [LARGE SCALE GENOMIC DNA]</scope>
</reference>
<keyword evidence="1" id="KW-1133">Transmembrane helix</keyword>